<feature type="transmembrane region" description="Helical" evidence="1">
    <location>
        <begin position="138"/>
        <end position="155"/>
    </location>
</feature>
<feature type="transmembrane region" description="Helical" evidence="1">
    <location>
        <begin position="6"/>
        <end position="29"/>
    </location>
</feature>
<dbReference type="AlphaFoldDB" id="A0A9D2LYX5"/>
<feature type="transmembrane region" description="Helical" evidence="1">
    <location>
        <begin position="41"/>
        <end position="60"/>
    </location>
</feature>
<proteinExistence type="predicted"/>
<sequence length="258" mass="28650">MTWNVLKWVAIAAMLIDHTAAVMGGLFPFSWYDPMRDVGRMAFPIFAYGIAQGCVYTHSARRYLGRLLLFAVLSEIPYRLALRAGSLAFGLFNVFFTLLAGAACCQIVKFCRSKGRRWAWAAVVPVAAIVLLCEILGTDYGGFGMLCILLPYLFWESKPARIIALGSVVAFLYIVVNNFSGFSSPLWWVGNPAQFWYMAQQTVFALAGVGLVALYNGQPGSKKGKWVFYVFYPAHLLALWLLRAAADLTIFYLEGGFS</sequence>
<feature type="transmembrane region" description="Helical" evidence="1">
    <location>
        <begin position="162"/>
        <end position="183"/>
    </location>
</feature>
<feature type="transmembrane region" description="Helical" evidence="1">
    <location>
        <begin position="195"/>
        <end position="215"/>
    </location>
</feature>
<feature type="transmembrane region" description="Helical" evidence="1">
    <location>
        <begin position="227"/>
        <end position="253"/>
    </location>
</feature>
<accession>A0A9D2LYX5</accession>
<gene>
    <name evidence="2" type="ORF">H9942_06910</name>
</gene>
<reference evidence="2" key="2">
    <citation type="submission" date="2021-04" db="EMBL/GenBank/DDBJ databases">
        <authorList>
            <person name="Gilroy R."/>
        </authorList>
    </citation>
    <scope>NUCLEOTIDE SEQUENCE</scope>
    <source>
        <strain evidence="2">ChiBcolR8-3208</strain>
    </source>
</reference>
<evidence type="ECO:0000313" key="3">
    <source>
        <dbReference type="Proteomes" id="UP000824214"/>
    </source>
</evidence>
<dbReference type="Pfam" id="PF05857">
    <property type="entry name" value="TraX"/>
    <property type="match status" value="1"/>
</dbReference>
<comment type="caution">
    <text evidence="2">The sequence shown here is derived from an EMBL/GenBank/DDBJ whole genome shotgun (WGS) entry which is preliminary data.</text>
</comment>
<dbReference type="Proteomes" id="UP000824214">
    <property type="component" value="Unassembled WGS sequence"/>
</dbReference>
<dbReference type="InterPro" id="IPR008875">
    <property type="entry name" value="TraX"/>
</dbReference>
<reference evidence="2" key="1">
    <citation type="journal article" date="2021" name="PeerJ">
        <title>Extensive microbial diversity within the chicken gut microbiome revealed by metagenomics and culture.</title>
        <authorList>
            <person name="Gilroy R."/>
            <person name="Ravi A."/>
            <person name="Getino M."/>
            <person name="Pursley I."/>
            <person name="Horton D.L."/>
            <person name="Alikhan N.F."/>
            <person name="Baker D."/>
            <person name="Gharbi K."/>
            <person name="Hall N."/>
            <person name="Watson M."/>
            <person name="Adriaenssens E.M."/>
            <person name="Foster-Nyarko E."/>
            <person name="Jarju S."/>
            <person name="Secka A."/>
            <person name="Antonio M."/>
            <person name="Oren A."/>
            <person name="Chaudhuri R.R."/>
            <person name="La Ragione R."/>
            <person name="Hildebrand F."/>
            <person name="Pallen M.J."/>
        </authorList>
    </citation>
    <scope>NUCLEOTIDE SEQUENCE</scope>
    <source>
        <strain evidence="2">ChiBcolR8-3208</strain>
    </source>
</reference>
<dbReference type="EMBL" id="DWXZ01000143">
    <property type="protein sequence ID" value="HJB37783.1"/>
    <property type="molecule type" value="Genomic_DNA"/>
</dbReference>
<keyword evidence="1" id="KW-0812">Transmembrane</keyword>
<protein>
    <submittedName>
        <fullName evidence="2">Conjugal transfer protein TraX</fullName>
    </submittedName>
</protein>
<evidence type="ECO:0000313" key="2">
    <source>
        <dbReference type="EMBL" id="HJB37783.1"/>
    </source>
</evidence>
<feature type="transmembrane region" description="Helical" evidence="1">
    <location>
        <begin position="80"/>
        <end position="105"/>
    </location>
</feature>
<keyword evidence="1" id="KW-0472">Membrane</keyword>
<keyword evidence="1" id="KW-1133">Transmembrane helix</keyword>
<name>A0A9D2LYX5_9FIRM</name>
<evidence type="ECO:0000256" key="1">
    <source>
        <dbReference type="SAM" id="Phobius"/>
    </source>
</evidence>
<organism evidence="2 3">
    <name type="scientific">Candidatus Acutalibacter ornithocaccae</name>
    <dbReference type="NCBI Taxonomy" id="2838416"/>
    <lineage>
        <taxon>Bacteria</taxon>
        <taxon>Bacillati</taxon>
        <taxon>Bacillota</taxon>
        <taxon>Clostridia</taxon>
        <taxon>Eubacteriales</taxon>
        <taxon>Acutalibacteraceae</taxon>
        <taxon>Acutalibacter</taxon>
    </lineage>
</organism>